<evidence type="ECO:0000256" key="2">
    <source>
        <dbReference type="SAM" id="MobiDB-lite"/>
    </source>
</evidence>
<comment type="caution">
    <text evidence="3">The sequence shown here is derived from an EMBL/GenBank/DDBJ whole genome shotgun (WGS) entry which is preliminary data.</text>
</comment>
<keyword evidence="4" id="KW-1185">Reference proteome</keyword>
<organism evidence="3 4">
    <name type="scientific">Scrofimicrobium canadense</name>
    <dbReference type="NCBI Taxonomy" id="2652290"/>
    <lineage>
        <taxon>Bacteria</taxon>
        <taxon>Bacillati</taxon>
        <taxon>Actinomycetota</taxon>
        <taxon>Actinomycetes</taxon>
        <taxon>Actinomycetales</taxon>
        <taxon>Actinomycetaceae</taxon>
        <taxon>Scrofimicrobium</taxon>
    </lineage>
</organism>
<dbReference type="EMBL" id="VULO01000009">
    <property type="protein sequence ID" value="MSS84717.1"/>
    <property type="molecule type" value="Genomic_DNA"/>
</dbReference>
<gene>
    <name evidence="3" type="ORF">FYJ24_08065</name>
</gene>
<feature type="coiled-coil region" evidence="1">
    <location>
        <begin position="9"/>
        <end position="36"/>
    </location>
</feature>
<accession>A0A6N7VSE9</accession>
<sequence length="68" mass="7467">MKQPNSEDDESMASQVQRLTDELEAARLERDKYKAANKTMSAALAQMDELLQGKKRSGGKQGDNAPGQ</sequence>
<name>A0A6N7VSE9_9ACTO</name>
<feature type="region of interest" description="Disordered" evidence="2">
    <location>
        <begin position="46"/>
        <end position="68"/>
    </location>
</feature>
<dbReference type="RefSeq" id="WP_154545348.1">
    <property type="nucleotide sequence ID" value="NZ_VULO01000009.1"/>
</dbReference>
<evidence type="ECO:0000313" key="3">
    <source>
        <dbReference type="EMBL" id="MSS84717.1"/>
    </source>
</evidence>
<dbReference type="AlphaFoldDB" id="A0A6N7VSE9"/>
<evidence type="ECO:0000313" key="4">
    <source>
        <dbReference type="Proteomes" id="UP000470875"/>
    </source>
</evidence>
<reference evidence="3 4" key="1">
    <citation type="submission" date="2019-08" db="EMBL/GenBank/DDBJ databases">
        <title>In-depth cultivation of the pig gut microbiome towards novel bacterial diversity and tailored functional studies.</title>
        <authorList>
            <person name="Wylensek D."/>
            <person name="Hitch T.C.A."/>
            <person name="Clavel T."/>
        </authorList>
    </citation>
    <scope>NUCLEOTIDE SEQUENCE [LARGE SCALE GENOMIC DNA]</scope>
    <source>
        <strain evidence="3 4">WB03_NA08</strain>
    </source>
</reference>
<protein>
    <submittedName>
        <fullName evidence="3">Uncharacterized protein</fullName>
    </submittedName>
</protein>
<keyword evidence="1" id="KW-0175">Coiled coil</keyword>
<evidence type="ECO:0000256" key="1">
    <source>
        <dbReference type="SAM" id="Coils"/>
    </source>
</evidence>
<proteinExistence type="predicted"/>
<dbReference type="Proteomes" id="UP000470875">
    <property type="component" value="Unassembled WGS sequence"/>
</dbReference>